<dbReference type="EMBL" id="CADCTU010000874">
    <property type="protein sequence ID" value="CAA9360606.1"/>
    <property type="molecule type" value="Genomic_DNA"/>
</dbReference>
<evidence type="ECO:0000256" key="1">
    <source>
        <dbReference type="ARBA" id="ARBA00023125"/>
    </source>
</evidence>
<feature type="region of interest" description="Disordered" evidence="2">
    <location>
        <begin position="1"/>
        <end position="31"/>
    </location>
</feature>
<evidence type="ECO:0000313" key="4">
    <source>
        <dbReference type="EMBL" id="CAA9360606.1"/>
    </source>
</evidence>
<evidence type="ECO:0000256" key="2">
    <source>
        <dbReference type="SAM" id="MobiDB-lite"/>
    </source>
</evidence>
<dbReference type="InterPro" id="IPR000551">
    <property type="entry name" value="MerR-type_HTH_dom"/>
</dbReference>
<dbReference type="Pfam" id="PF13411">
    <property type="entry name" value="MerR_1"/>
    <property type="match status" value="1"/>
</dbReference>
<dbReference type="PRINTS" id="PR00040">
    <property type="entry name" value="HTHMERR"/>
</dbReference>
<dbReference type="GO" id="GO:0003677">
    <property type="term" value="F:DNA binding"/>
    <property type="evidence" value="ECO:0007669"/>
    <property type="project" value="UniProtKB-KW"/>
</dbReference>
<dbReference type="AlphaFoldDB" id="A0A6J4MIR4"/>
<evidence type="ECO:0000259" key="3">
    <source>
        <dbReference type="PROSITE" id="PS50937"/>
    </source>
</evidence>
<accession>A0A6J4MIR4</accession>
<dbReference type="Gene3D" id="1.10.1660.10">
    <property type="match status" value="1"/>
</dbReference>
<proteinExistence type="predicted"/>
<dbReference type="GO" id="GO:0003700">
    <property type="term" value="F:DNA-binding transcription factor activity"/>
    <property type="evidence" value="ECO:0007669"/>
    <property type="project" value="InterPro"/>
</dbReference>
<name>A0A6J4MIR4_9BACT</name>
<sequence>MARRATDIAEEAEEAGAAANGAGAEGDAEAGTGDSLTIEQLAAQTGMTVRNIRAHQSRGLLPPPTIRGRTGFYGDEHLLRLRLIAEMQADGFNLKAIDRLLAGTGAGAAEELLGFKRALTAPFEQEEPEFLDEADITARFGEAPDGKLLAKSIKLGLLVPVGEGRYEVPSPTLLSAGEELARSGVPPEAAIRVLEQLNRHSEGVAEAFVRLFLEQLWRPFEAAGRPEERLPDVRQALERVRPLASEALLAVFQRKMTQAVEQAFGRELERGAGSRRR</sequence>
<feature type="domain" description="HTH merR-type" evidence="3">
    <location>
        <begin position="35"/>
        <end position="103"/>
    </location>
</feature>
<dbReference type="PANTHER" id="PTHR30204:SF93">
    <property type="entry name" value="HTH MERR-TYPE DOMAIN-CONTAINING PROTEIN"/>
    <property type="match status" value="1"/>
</dbReference>
<dbReference type="PROSITE" id="PS50937">
    <property type="entry name" value="HTH_MERR_2"/>
    <property type="match status" value="1"/>
</dbReference>
<gene>
    <name evidence="4" type="ORF">AVDCRST_MAG11-4098</name>
</gene>
<reference evidence="4" key="1">
    <citation type="submission" date="2020-02" db="EMBL/GenBank/DDBJ databases">
        <authorList>
            <person name="Meier V. D."/>
        </authorList>
    </citation>
    <scope>NUCLEOTIDE SEQUENCE</scope>
    <source>
        <strain evidence="4">AVDCRST_MAG11</strain>
    </source>
</reference>
<keyword evidence="1" id="KW-0238">DNA-binding</keyword>
<dbReference type="SUPFAM" id="SSF46955">
    <property type="entry name" value="Putative DNA-binding domain"/>
    <property type="match status" value="1"/>
</dbReference>
<protein>
    <submittedName>
        <fullName evidence="4">Transcriptional regulator, MerR family</fullName>
    </submittedName>
</protein>
<dbReference type="InterPro" id="IPR047057">
    <property type="entry name" value="MerR_fam"/>
</dbReference>
<dbReference type="PANTHER" id="PTHR30204">
    <property type="entry name" value="REDOX-CYCLING DRUG-SENSING TRANSCRIPTIONAL ACTIVATOR SOXR"/>
    <property type="match status" value="1"/>
</dbReference>
<dbReference type="InterPro" id="IPR009061">
    <property type="entry name" value="DNA-bd_dom_put_sf"/>
</dbReference>
<organism evidence="4">
    <name type="scientific">uncultured Gemmatimonadaceae bacterium</name>
    <dbReference type="NCBI Taxonomy" id="246130"/>
    <lineage>
        <taxon>Bacteria</taxon>
        <taxon>Pseudomonadati</taxon>
        <taxon>Gemmatimonadota</taxon>
        <taxon>Gemmatimonadia</taxon>
        <taxon>Gemmatimonadales</taxon>
        <taxon>Gemmatimonadaceae</taxon>
        <taxon>environmental samples</taxon>
    </lineage>
</organism>
<dbReference type="SMART" id="SM00422">
    <property type="entry name" value="HTH_MERR"/>
    <property type="match status" value="1"/>
</dbReference>